<dbReference type="InterPro" id="IPR007235">
    <property type="entry name" value="Glyco_trans_28_C"/>
</dbReference>
<comment type="catalytic activity">
    <reaction evidence="10">
        <text>Mur2Ac(oyl-L-Ala-gamma-D-Glu-L-Lys-D-Ala-D-Ala)-di-trans,octa-cis-undecaprenyl diphosphate + UDP-N-acetyl-alpha-D-glucosamine = beta-D-GlcNAc-(1-&gt;4)-Mur2Ac(oyl-L-Ala-gamma-D-Glu-L-Lys-D-Ala-D-Ala)-di-trans,octa-cis-undecaprenyl diphosphate + UDP + H(+)</text>
        <dbReference type="Rhea" id="RHEA:23192"/>
        <dbReference type="ChEBI" id="CHEBI:15378"/>
        <dbReference type="ChEBI" id="CHEBI:57705"/>
        <dbReference type="ChEBI" id="CHEBI:58223"/>
        <dbReference type="ChEBI" id="CHEBI:60032"/>
        <dbReference type="ChEBI" id="CHEBI:60033"/>
        <dbReference type="EC" id="2.4.1.227"/>
    </reaction>
</comment>
<proteinExistence type="inferred from homology"/>
<evidence type="ECO:0000256" key="5">
    <source>
        <dbReference type="ARBA" id="ARBA00022960"/>
    </source>
</evidence>
<dbReference type="PANTHER" id="PTHR21015">
    <property type="entry name" value="UDP-N-ACETYLGLUCOSAMINE--N-ACETYLMURAMYL-(PENTAPEPTIDE) PYROPHOSPHORYL-UNDECAPRENOL N-ACETYLGLUCOSAMINE TRANSFERASE 1"/>
    <property type="match status" value="1"/>
</dbReference>
<feature type="binding site" evidence="10">
    <location>
        <position position="129"/>
    </location>
    <ligand>
        <name>UDP-N-acetyl-alpha-D-glucosamine</name>
        <dbReference type="ChEBI" id="CHEBI:57705"/>
    </ligand>
</feature>
<evidence type="ECO:0000256" key="2">
    <source>
        <dbReference type="ARBA" id="ARBA00022618"/>
    </source>
</evidence>
<evidence type="ECO:0000256" key="9">
    <source>
        <dbReference type="ARBA" id="ARBA00023316"/>
    </source>
</evidence>
<dbReference type="EMBL" id="AEBR01000005">
    <property type="protein sequence ID" value="EFM84242.1"/>
    <property type="molecule type" value="Genomic_DNA"/>
</dbReference>
<evidence type="ECO:0000256" key="6">
    <source>
        <dbReference type="ARBA" id="ARBA00022984"/>
    </source>
</evidence>
<evidence type="ECO:0000313" key="13">
    <source>
        <dbReference type="EMBL" id="EFM84242.1"/>
    </source>
</evidence>
<dbReference type="GO" id="GO:0005886">
    <property type="term" value="C:plasma membrane"/>
    <property type="evidence" value="ECO:0007669"/>
    <property type="project" value="UniProtKB-SubCell"/>
</dbReference>
<keyword evidence="8 10" id="KW-0131">Cell cycle</keyword>
<accession>A0A125W9J0</accession>
<name>A0A125W9J0_ENTFL</name>
<dbReference type="GO" id="GO:0050511">
    <property type="term" value="F:undecaprenyldiphospho-muramoylpentapeptide beta-N-acetylglucosaminyltransferase activity"/>
    <property type="evidence" value="ECO:0007669"/>
    <property type="project" value="UniProtKB-UniRule"/>
</dbReference>
<keyword evidence="7 10" id="KW-0472">Membrane</keyword>
<dbReference type="UniPathway" id="UPA00219"/>
<feature type="binding site" evidence="10">
    <location>
        <position position="301"/>
    </location>
    <ligand>
        <name>UDP-N-acetyl-alpha-D-glucosamine</name>
        <dbReference type="ChEBI" id="CHEBI:57705"/>
    </ligand>
</feature>
<evidence type="ECO:0000256" key="3">
    <source>
        <dbReference type="ARBA" id="ARBA00022676"/>
    </source>
</evidence>
<reference evidence="13 14" key="1">
    <citation type="submission" date="2010-07" db="EMBL/GenBank/DDBJ databases">
        <authorList>
            <person name="Sid Ahmed O."/>
        </authorList>
    </citation>
    <scope>NUCLEOTIDE SEQUENCE [LARGE SCALE GENOMIC DNA]</scope>
    <source>
        <strain evidence="13 14">TX4248</strain>
    </source>
</reference>
<evidence type="ECO:0000256" key="7">
    <source>
        <dbReference type="ARBA" id="ARBA00023136"/>
    </source>
</evidence>
<organism evidence="13 14">
    <name type="scientific">Enterococcus faecalis TX4248</name>
    <dbReference type="NCBI Taxonomy" id="749495"/>
    <lineage>
        <taxon>Bacteria</taxon>
        <taxon>Bacillati</taxon>
        <taxon>Bacillota</taxon>
        <taxon>Bacilli</taxon>
        <taxon>Lactobacillales</taxon>
        <taxon>Enterococcaceae</taxon>
        <taxon>Enterococcus</taxon>
    </lineage>
</organism>
<dbReference type="Gene3D" id="3.40.50.2000">
    <property type="entry name" value="Glycogen Phosphorylase B"/>
    <property type="match status" value="2"/>
</dbReference>
<keyword evidence="5 10" id="KW-0133">Cell shape</keyword>
<dbReference type="GO" id="GO:0009252">
    <property type="term" value="P:peptidoglycan biosynthetic process"/>
    <property type="evidence" value="ECO:0007669"/>
    <property type="project" value="UniProtKB-UniRule"/>
</dbReference>
<sequence>MKCEKMKILVTGGGTGGHIYPALSFVEHVKKEAPATEFLYVGTENGLESQIVPKAKIPFKTIKIQGFKRSLSPQNFKTIYLFLTSINKAKKIIREFQPDVVIGTGGYVSGAVVYAAHQLKIPTIIHEQNSIPGMTNKFLSRYVDKIAICFPDVASFFPKEKTILTGNPRGQEVVTVEKSAILSEFGLDPAKKTVVLFGGSRGALKINQAFEQAFPLFEEREYQVLYASGERYYQELQESLKLSEKKLTNISVQPYIDKMVEVMANTDLMVGRAGATSIAEFTALGLPAILIPSPYVTNDHQTKNAQSLVKVGAVEMIPDAELTGARLVAAIDDILLNNEKRQQMATASKGEGIPDASDRLYQVVKTLV</sequence>
<keyword evidence="4 10" id="KW-0808">Transferase</keyword>
<dbReference type="SUPFAM" id="SSF53756">
    <property type="entry name" value="UDP-Glycosyltransferase/glycogen phosphorylase"/>
    <property type="match status" value="1"/>
</dbReference>
<dbReference type="HOGENOM" id="CLU_037404_0_1_9"/>
<dbReference type="Pfam" id="PF03033">
    <property type="entry name" value="Glyco_transf_28"/>
    <property type="match status" value="1"/>
</dbReference>
<dbReference type="HAMAP" id="MF_00033">
    <property type="entry name" value="MurG"/>
    <property type="match status" value="1"/>
</dbReference>
<keyword evidence="9 10" id="KW-0961">Cell wall biogenesis/degradation</keyword>
<evidence type="ECO:0000256" key="8">
    <source>
        <dbReference type="ARBA" id="ARBA00023306"/>
    </source>
</evidence>
<evidence type="ECO:0000256" key="1">
    <source>
        <dbReference type="ARBA" id="ARBA00022475"/>
    </source>
</evidence>
<feature type="binding site" evidence="10">
    <location>
        <position position="256"/>
    </location>
    <ligand>
        <name>UDP-N-acetyl-alpha-D-glucosamine</name>
        <dbReference type="ChEBI" id="CHEBI:57705"/>
    </ligand>
</feature>
<feature type="binding site" evidence="10">
    <location>
        <position position="200"/>
    </location>
    <ligand>
        <name>UDP-N-acetyl-alpha-D-glucosamine</name>
        <dbReference type="ChEBI" id="CHEBI:57705"/>
    </ligand>
</feature>
<dbReference type="NCBIfam" id="TIGR01133">
    <property type="entry name" value="murG"/>
    <property type="match status" value="1"/>
</dbReference>
<dbReference type="Pfam" id="PF04101">
    <property type="entry name" value="Glyco_tran_28_C"/>
    <property type="match status" value="1"/>
</dbReference>
<comment type="function">
    <text evidence="10">Cell wall formation. Catalyzes the transfer of a GlcNAc subunit on undecaprenyl-pyrophosphoryl-MurNAc-pentapeptide (lipid intermediate I) to form undecaprenyl-pyrophosphoryl-MurNAc-(pentapeptide)GlcNAc (lipid intermediate II).</text>
</comment>
<dbReference type="InterPro" id="IPR006009">
    <property type="entry name" value="GlcNAc_MurG"/>
</dbReference>
<comment type="caution">
    <text evidence="13">The sequence shown here is derived from an EMBL/GenBank/DDBJ whole genome shotgun (WGS) entry which is preliminary data.</text>
</comment>
<evidence type="ECO:0000313" key="14">
    <source>
        <dbReference type="Proteomes" id="UP000004846"/>
    </source>
</evidence>
<comment type="pathway">
    <text evidence="10">Cell wall biogenesis; peptidoglycan biosynthesis.</text>
</comment>
<dbReference type="GO" id="GO:0008360">
    <property type="term" value="P:regulation of cell shape"/>
    <property type="evidence" value="ECO:0007669"/>
    <property type="project" value="UniProtKB-KW"/>
</dbReference>
<dbReference type="Proteomes" id="UP000004846">
    <property type="component" value="Unassembled WGS sequence"/>
</dbReference>
<feature type="binding site" evidence="10">
    <location>
        <begin position="15"/>
        <end position="17"/>
    </location>
    <ligand>
        <name>UDP-N-acetyl-alpha-D-glucosamine</name>
        <dbReference type="ChEBI" id="CHEBI:57705"/>
    </ligand>
</feature>
<protein>
    <recommendedName>
        <fullName evidence="10">UDP-N-acetylglucosamine--N-acetylmuramyl-(pentapeptide) pyrophosphoryl-undecaprenol N-acetylglucosamine transferase</fullName>
        <ecNumber evidence="10">2.4.1.227</ecNumber>
    </recommendedName>
    <alternativeName>
        <fullName evidence="10">Undecaprenyl-PP-MurNAc-pentapeptide-UDPGlcNAc GlcNAc transferase</fullName>
    </alternativeName>
</protein>
<comment type="caution">
    <text evidence="10">Lacks conserved residue(s) required for the propagation of feature annotation.</text>
</comment>
<dbReference type="GO" id="GO:0005975">
    <property type="term" value="P:carbohydrate metabolic process"/>
    <property type="evidence" value="ECO:0007669"/>
    <property type="project" value="InterPro"/>
</dbReference>
<evidence type="ECO:0000256" key="4">
    <source>
        <dbReference type="ARBA" id="ARBA00022679"/>
    </source>
</evidence>
<feature type="domain" description="Glycosyltransferase family 28 N-terminal" evidence="11">
    <location>
        <begin position="8"/>
        <end position="148"/>
    </location>
</feature>
<comment type="subcellular location">
    <subcellularLocation>
        <location evidence="10">Cell membrane</location>
        <topology evidence="10">Peripheral membrane protein</topology>
        <orientation evidence="10">Cytoplasmic side</orientation>
    </subcellularLocation>
</comment>
<dbReference type="CDD" id="cd03785">
    <property type="entry name" value="GT28_MurG"/>
    <property type="match status" value="1"/>
</dbReference>
<dbReference type="GO" id="GO:0071555">
    <property type="term" value="P:cell wall organization"/>
    <property type="evidence" value="ECO:0007669"/>
    <property type="project" value="UniProtKB-KW"/>
</dbReference>
<dbReference type="EC" id="2.4.1.227" evidence="10"/>
<keyword evidence="6 10" id="KW-0573">Peptidoglycan synthesis</keyword>
<comment type="similarity">
    <text evidence="10">Belongs to the glycosyltransferase 28 family. MurG subfamily.</text>
</comment>
<keyword evidence="1 10" id="KW-1003">Cell membrane</keyword>
<keyword evidence="2 10" id="KW-0132">Cell division</keyword>
<dbReference type="PANTHER" id="PTHR21015:SF22">
    <property type="entry name" value="GLYCOSYLTRANSFERASE"/>
    <property type="match status" value="1"/>
</dbReference>
<feature type="domain" description="Glycosyl transferase family 28 C-terminal" evidence="12">
    <location>
        <begin position="193"/>
        <end position="360"/>
    </location>
</feature>
<evidence type="ECO:0000259" key="12">
    <source>
        <dbReference type="Pfam" id="PF04101"/>
    </source>
</evidence>
<dbReference type="GO" id="GO:0051301">
    <property type="term" value="P:cell division"/>
    <property type="evidence" value="ECO:0007669"/>
    <property type="project" value="UniProtKB-KW"/>
</dbReference>
<gene>
    <name evidence="10 13" type="primary">murG</name>
    <name evidence="13" type="ORF">HMPREF9498_00218</name>
</gene>
<evidence type="ECO:0000259" key="11">
    <source>
        <dbReference type="Pfam" id="PF03033"/>
    </source>
</evidence>
<dbReference type="AlphaFoldDB" id="A0A125W9J0"/>
<evidence type="ECO:0000256" key="10">
    <source>
        <dbReference type="HAMAP-Rule" id="MF_00033"/>
    </source>
</evidence>
<dbReference type="InterPro" id="IPR004276">
    <property type="entry name" value="GlycoTrans_28_N"/>
</dbReference>
<keyword evidence="3 10" id="KW-0328">Glycosyltransferase</keyword>